<gene>
    <name evidence="1" type="ORF">ACFSJF_10160</name>
</gene>
<keyword evidence="2" id="KW-1185">Reference proteome</keyword>
<protein>
    <submittedName>
        <fullName evidence="1">WD40/YVTN/BNR-like repeat-containing protein</fullName>
    </submittedName>
</protein>
<dbReference type="CDD" id="cd15482">
    <property type="entry name" value="Sialidase_non-viral"/>
    <property type="match status" value="1"/>
</dbReference>
<evidence type="ECO:0000313" key="2">
    <source>
        <dbReference type="Proteomes" id="UP001597383"/>
    </source>
</evidence>
<dbReference type="InterPro" id="IPR015943">
    <property type="entry name" value="WD40/YVTN_repeat-like_dom_sf"/>
</dbReference>
<reference evidence="2" key="1">
    <citation type="journal article" date="2019" name="Int. J. Syst. Evol. Microbiol.">
        <title>The Global Catalogue of Microorganisms (GCM) 10K type strain sequencing project: providing services to taxonomists for standard genome sequencing and annotation.</title>
        <authorList>
            <consortium name="The Broad Institute Genomics Platform"/>
            <consortium name="The Broad Institute Genome Sequencing Center for Infectious Disease"/>
            <person name="Wu L."/>
            <person name="Ma J."/>
        </authorList>
    </citation>
    <scope>NUCLEOTIDE SEQUENCE [LARGE SCALE GENOMIC DNA]</scope>
    <source>
        <strain evidence="2">R28</strain>
    </source>
</reference>
<evidence type="ECO:0000313" key="1">
    <source>
        <dbReference type="EMBL" id="MFD2044630.1"/>
    </source>
</evidence>
<dbReference type="Proteomes" id="UP001597383">
    <property type="component" value="Unassembled WGS sequence"/>
</dbReference>
<sequence length="255" mass="29078">MKDDIIGYSLQNDQLHITYDRGNNWTLVPVEKDLLFEGDYNGSKSELIDQSYILTEDLVAFLYSRESDWSKKQILLTYSVDQGETWRDTVVSEQFPSLRFRKVDFINELFGYVIISGDRTMSQEYSTVFLTHDGGETWRETDHSGVTRLISDGGFVDENTGFLSYGTLNPTEPDLWVTQDGGVSWSKSDVQIPEEYIPIFVSAEVPVMEGEELVMLVNQGPNGDYEGGRVKGQFVSNDNGLTWEFLREVMPDENK</sequence>
<name>A0ABW4W188_9BACI</name>
<accession>A0ABW4W188</accession>
<dbReference type="EMBL" id="JBHUHQ010000015">
    <property type="protein sequence ID" value="MFD2044630.1"/>
    <property type="molecule type" value="Genomic_DNA"/>
</dbReference>
<proteinExistence type="predicted"/>
<dbReference type="RefSeq" id="WP_377556135.1">
    <property type="nucleotide sequence ID" value="NZ_JBHUHQ010000015.1"/>
</dbReference>
<organism evidence="1 2">
    <name type="scientific">Ornithinibacillus salinisoli</name>
    <dbReference type="NCBI Taxonomy" id="1848459"/>
    <lineage>
        <taxon>Bacteria</taxon>
        <taxon>Bacillati</taxon>
        <taxon>Bacillota</taxon>
        <taxon>Bacilli</taxon>
        <taxon>Bacillales</taxon>
        <taxon>Bacillaceae</taxon>
        <taxon>Ornithinibacillus</taxon>
    </lineage>
</organism>
<comment type="caution">
    <text evidence="1">The sequence shown here is derived from an EMBL/GenBank/DDBJ whole genome shotgun (WGS) entry which is preliminary data.</text>
</comment>
<dbReference type="SUPFAM" id="SSF110296">
    <property type="entry name" value="Oligoxyloglucan reducing end-specific cellobiohydrolase"/>
    <property type="match status" value="1"/>
</dbReference>
<dbReference type="Gene3D" id="2.130.10.10">
    <property type="entry name" value="YVTN repeat-like/Quinoprotein amine dehydrogenase"/>
    <property type="match status" value="1"/>
</dbReference>